<reference evidence="4" key="1">
    <citation type="submission" date="2021-04" db="EMBL/GenBank/DDBJ databases">
        <title>Genome seq and assembly of Streptomyces sp. RG38.</title>
        <authorList>
            <person name="Chhetri G."/>
        </authorList>
    </citation>
    <scope>NUCLEOTIDE SEQUENCE</scope>
    <source>
        <strain evidence="4">RG38</strain>
    </source>
</reference>
<dbReference type="GO" id="GO:0004497">
    <property type="term" value="F:monooxygenase activity"/>
    <property type="evidence" value="ECO:0007669"/>
    <property type="project" value="UniProtKB-KW"/>
</dbReference>
<comment type="caution">
    <text evidence="4">The sequence shown here is derived from an EMBL/GenBank/DDBJ whole genome shotgun (WGS) entry which is preliminary data.</text>
</comment>
<dbReference type="PANTHER" id="PTHR43476">
    <property type="entry name" value="3-(3-HYDROXY-PHENYL)PROPIONATE/3-HYDROXYCINNAMIC ACID HYDROXYLASE"/>
    <property type="match status" value="1"/>
</dbReference>
<sequence length="439" mass="47526">MADTANTPHTGDVCVVGGGPAGLTLALLLLRTGFRVTLVERSASLDREYRGEILQPGGLAVLDQLGCLSGAVARGGHRLDRFQLVERDKVLLDIDYGRLPPPHTSLLSLPQSHVLAELLDRCRRFDNFHDLVGHRVTELVTDGGGAVRGVVATGPGGRRTVHAACVVGADGRYSKTRRLAGIEADRVEAFAFDVLWFKVPLPTDRPRPREVRVFRSGGSPVLVYPSYPDTLQIGWTLPHQGYRRLAEQGIAHVREEICRAVPEHADLVRERITSLTDLTLLDVFAGRARQSVRDGLVLIGDSAHTHSPLGAQGINLALQDAALLHPVLTAALRAGKVTAERLAAYDEPRSRDIDAVMKMQHIQAKAMLSQGRVARAVRPRLASLLQRTPAGSHITRLIALGNPQARVRTDLFGHDVPAARQGMSGGPGRRESTAPHRPG</sequence>
<dbReference type="Pfam" id="PF01494">
    <property type="entry name" value="FAD_binding_3"/>
    <property type="match status" value="1"/>
</dbReference>
<dbReference type="AlphaFoldDB" id="A0A941B0L8"/>
<dbReference type="Proteomes" id="UP000677875">
    <property type="component" value="Unassembled WGS sequence"/>
</dbReference>
<dbReference type="SUPFAM" id="SSF51905">
    <property type="entry name" value="FAD/NAD(P)-binding domain"/>
    <property type="match status" value="1"/>
</dbReference>
<protein>
    <submittedName>
        <fullName evidence="4">FAD-dependent monooxygenase</fullName>
    </submittedName>
</protein>
<feature type="compositionally biased region" description="Basic and acidic residues" evidence="2">
    <location>
        <begin position="428"/>
        <end position="439"/>
    </location>
</feature>
<dbReference type="PANTHER" id="PTHR43476:SF5">
    <property type="entry name" value="FAD-DEPENDENT MONOOXYGENASE"/>
    <property type="match status" value="1"/>
</dbReference>
<keyword evidence="5" id="KW-1185">Reference proteome</keyword>
<dbReference type="PRINTS" id="PR00420">
    <property type="entry name" value="RNGMNOXGNASE"/>
</dbReference>
<dbReference type="EMBL" id="JAGPNL010000001">
    <property type="protein sequence ID" value="MBQ0825057.1"/>
    <property type="molecule type" value="Genomic_DNA"/>
</dbReference>
<feature type="domain" description="FAD-binding" evidence="3">
    <location>
        <begin position="12"/>
        <end position="357"/>
    </location>
</feature>
<evidence type="ECO:0000313" key="5">
    <source>
        <dbReference type="Proteomes" id="UP000677875"/>
    </source>
</evidence>
<keyword evidence="1" id="KW-0560">Oxidoreductase</keyword>
<evidence type="ECO:0000256" key="1">
    <source>
        <dbReference type="ARBA" id="ARBA00023002"/>
    </source>
</evidence>
<organism evidence="4 5">
    <name type="scientific">Streptomyces tagetis</name>
    <dbReference type="NCBI Taxonomy" id="2820809"/>
    <lineage>
        <taxon>Bacteria</taxon>
        <taxon>Bacillati</taxon>
        <taxon>Actinomycetota</taxon>
        <taxon>Actinomycetes</taxon>
        <taxon>Kitasatosporales</taxon>
        <taxon>Streptomycetaceae</taxon>
        <taxon>Streptomyces</taxon>
    </lineage>
</organism>
<dbReference type="InterPro" id="IPR002938">
    <property type="entry name" value="FAD-bd"/>
</dbReference>
<feature type="region of interest" description="Disordered" evidence="2">
    <location>
        <begin position="416"/>
        <end position="439"/>
    </location>
</feature>
<dbReference type="InterPro" id="IPR050631">
    <property type="entry name" value="PheA/TfdB_FAD_monoxygenase"/>
</dbReference>
<name>A0A941B0L8_9ACTN</name>
<keyword evidence="4" id="KW-0503">Monooxygenase</keyword>
<dbReference type="Gene3D" id="3.50.50.60">
    <property type="entry name" value="FAD/NAD(P)-binding domain"/>
    <property type="match status" value="2"/>
</dbReference>
<evidence type="ECO:0000256" key="2">
    <source>
        <dbReference type="SAM" id="MobiDB-lite"/>
    </source>
</evidence>
<evidence type="ECO:0000313" key="4">
    <source>
        <dbReference type="EMBL" id="MBQ0825057.1"/>
    </source>
</evidence>
<dbReference type="GO" id="GO:0071949">
    <property type="term" value="F:FAD binding"/>
    <property type="evidence" value="ECO:0007669"/>
    <property type="project" value="InterPro"/>
</dbReference>
<gene>
    <name evidence="4" type="ORF">J5Y05_00805</name>
</gene>
<dbReference type="InterPro" id="IPR036188">
    <property type="entry name" value="FAD/NAD-bd_sf"/>
</dbReference>
<dbReference type="RefSeq" id="WP_210867767.1">
    <property type="nucleotide sequence ID" value="NZ_JAGPNL010000001.1"/>
</dbReference>
<evidence type="ECO:0000259" key="3">
    <source>
        <dbReference type="Pfam" id="PF01494"/>
    </source>
</evidence>
<proteinExistence type="predicted"/>
<accession>A0A941B0L8</accession>